<protein>
    <submittedName>
        <fullName evidence="1">Uncharacterized protein</fullName>
    </submittedName>
</protein>
<reference evidence="1" key="1">
    <citation type="journal article" date="2021" name="Proc. Natl. Acad. Sci. U.S.A.">
        <title>A Catalog of Tens of Thousands of Viruses from Human Metagenomes Reveals Hidden Associations with Chronic Diseases.</title>
        <authorList>
            <person name="Tisza M.J."/>
            <person name="Buck C.B."/>
        </authorList>
    </citation>
    <scope>NUCLEOTIDE SEQUENCE</scope>
    <source>
        <strain evidence="1">CtfJc17</strain>
    </source>
</reference>
<dbReference type="EMBL" id="BK015898">
    <property type="protein sequence ID" value="DAD72439.1"/>
    <property type="molecule type" value="Genomic_DNA"/>
</dbReference>
<organism evidence="1">
    <name type="scientific">Myoviridae sp. ctfJc17</name>
    <dbReference type="NCBI Taxonomy" id="2827612"/>
    <lineage>
        <taxon>Viruses</taxon>
        <taxon>Duplodnaviria</taxon>
        <taxon>Heunggongvirae</taxon>
        <taxon>Uroviricota</taxon>
        <taxon>Caudoviricetes</taxon>
    </lineage>
</organism>
<sequence length="182" mass="20594">MEELIFSKLQKGDTLYTLERDRRSMYPIFDKATVIRVGEIKPMSSGNDGNFVSSIEVVIQDSVSSLTIFLPVQTTEGIHNGIYYTTDLKNIVNEVNVQRTNALNILNNRDKYEAIVSECDNIFKTIEGMIAPQASAQAYKPEELETFKREIDTRLSTQENLLLQIAQELGLNNKEKKDGKKG</sequence>
<name>A0A8S5LRG7_9CAUD</name>
<evidence type="ECO:0000313" key="1">
    <source>
        <dbReference type="EMBL" id="DAD72439.1"/>
    </source>
</evidence>
<proteinExistence type="predicted"/>
<accession>A0A8S5LRG7</accession>